<proteinExistence type="inferred from homology"/>
<dbReference type="InterPro" id="IPR001505">
    <property type="entry name" value="Copper_CuA"/>
</dbReference>
<keyword evidence="11" id="KW-1278">Translocase</keyword>
<sequence length="221" mass="25230">MFNLQDACTPLMEQLLFFHDHSMFFIVMILTFVGYVLVLILINKVINLFLLFNELVEMIWTLLPSIVLIFIALPSLKVLYLSDEVSSSSLTMKAIGHQWYWSYEYSDFENLEFDSYMSQNLESDSFRCLDVDNRVVLPVSTSMRVVVTSGDVIHSWALPTMGVKVDANPGRLNQCMISSDYLGLFYGQCSEICGVLHSFMPICVEVVSIKDFLSWVSHSTN</sequence>
<evidence type="ECO:0000256" key="14">
    <source>
        <dbReference type="ARBA" id="ARBA00023008"/>
    </source>
</evidence>
<dbReference type="GO" id="GO:0005743">
    <property type="term" value="C:mitochondrial inner membrane"/>
    <property type="evidence" value="ECO:0007669"/>
    <property type="project" value="UniProtKB-SubCell"/>
</dbReference>
<protein>
    <recommendedName>
        <fullName evidence="4 18">Cytochrome c oxidase subunit 2</fullName>
    </recommendedName>
</protein>
<evidence type="ECO:0000259" key="21">
    <source>
        <dbReference type="PROSITE" id="PS50999"/>
    </source>
</evidence>
<evidence type="ECO:0000256" key="15">
    <source>
        <dbReference type="ARBA" id="ARBA00023128"/>
    </source>
</evidence>
<feature type="transmembrane region" description="Helical" evidence="19">
    <location>
        <begin position="58"/>
        <end position="80"/>
    </location>
</feature>
<dbReference type="CDD" id="cd13912">
    <property type="entry name" value="CcO_II_C"/>
    <property type="match status" value="1"/>
</dbReference>
<evidence type="ECO:0000256" key="5">
    <source>
        <dbReference type="ARBA" id="ARBA00022448"/>
    </source>
</evidence>
<evidence type="ECO:0000256" key="2">
    <source>
        <dbReference type="ARBA" id="ARBA00007866"/>
    </source>
</evidence>
<evidence type="ECO:0000259" key="20">
    <source>
        <dbReference type="PROSITE" id="PS50857"/>
    </source>
</evidence>
<comment type="similarity">
    <text evidence="2 18">Belongs to the cytochrome c oxidase subunit 2 family.</text>
</comment>
<keyword evidence="6 18" id="KW-0679">Respiratory chain</keyword>
<keyword evidence="12 18" id="KW-0249">Electron transport</keyword>
<comment type="subcellular location">
    <subcellularLocation>
        <location evidence="1 18">Mitochondrion inner membrane</location>
        <topology evidence="1 18">Multi-pass membrane protein</topology>
    </subcellularLocation>
</comment>
<evidence type="ECO:0000256" key="1">
    <source>
        <dbReference type="ARBA" id="ARBA00004448"/>
    </source>
</evidence>
<dbReference type="InterPro" id="IPR036257">
    <property type="entry name" value="Cyt_c_oxidase_su2_TM_sf"/>
</dbReference>
<gene>
    <name evidence="22" type="primary">cox2</name>
</gene>
<dbReference type="SUPFAM" id="SSF49503">
    <property type="entry name" value="Cupredoxins"/>
    <property type="match status" value="1"/>
</dbReference>
<feature type="domain" description="Cytochrome oxidase subunit II copper A binding" evidence="20">
    <location>
        <begin position="87"/>
        <end position="218"/>
    </location>
</feature>
<dbReference type="Gene3D" id="2.60.40.420">
    <property type="entry name" value="Cupredoxins - blue copper proteins"/>
    <property type="match status" value="1"/>
</dbReference>
<dbReference type="InterPro" id="IPR002429">
    <property type="entry name" value="CcO_II-like_C"/>
</dbReference>
<keyword evidence="5 18" id="KW-0813">Transport</keyword>
<comment type="subunit">
    <text evidence="3">Component of the cytochrome c oxidase (complex IV, CIV), a multisubunit enzyme composed of a catalytic core of 3 subunits and several supernumerary subunits. The complex exists as a monomer or a dimer and forms supercomplexes (SCs) in the inner mitochondrial membrane with ubiquinol-cytochrome c oxidoreductase (cytochrome b-c1 complex, complex III, CIII).</text>
</comment>
<keyword evidence="8 18" id="KW-0479">Metal-binding</keyword>
<evidence type="ECO:0000256" key="4">
    <source>
        <dbReference type="ARBA" id="ARBA00015946"/>
    </source>
</evidence>
<dbReference type="PRINTS" id="PR01166">
    <property type="entry name" value="CYCOXIDASEII"/>
</dbReference>
<keyword evidence="15 18" id="KW-0496">Mitochondrion</keyword>
<dbReference type="Pfam" id="PF02790">
    <property type="entry name" value="COX2_TM"/>
    <property type="match status" value="1"/>
</dbReference>
<organism evidence="22">
    <name type="scientific">Myrsidea sp. ADS-2020</name>
    <dbReference type="NCBI Taxonomy" id="2794901"/>
    <lineage>
        <taxon>Eukaryota</taxon>
        <taxon>Metazoa</taxon>
        <taxon>Ecdysozoa</taxon>
        <taxon>Arthropoda</taxon>
        <taxon>Hexapoda</taxon>
        <taxon>Insecta</taxon>
        <taxon>Pterygota</taxon>
        <taxon>Neoptera</taxon>
        <taxon>Paraneoptera</taxon>
        <taxon>Psocodea</taxon>
        <taxon>Troctomorpha</taxon>
        <taxon>Phthiraptera</taxon>
        <taxon>Amblycera</taxon>
        <taxon>Menoponidae</taxon>
        <taxon>Myrsidea</taxon>
    </lineage>
</organism>
<evidence type="ECO:0000256" key="17">
    <source>
        <dbReference type="ARBA" id="ARBA00049512"/>
    </source>
</evidence>
<evidence type="ECO:0000256" key="12">
    <source>
        <dbReference type="ARBA" id="ARBA00022982"/>
    </source>
</evidence>
<evidence type="ECO:0000256" key="9">
    <source>
        <dbReference type="ARBA" id="ARBA00022792"/>
    </source>
</evidence>
<accession>A0A7T1HF16</accession>
<reference evidence="22" key="1">
    <citation type="journal article" date="2020" name="Gene">
        <title>Structure, gene order, and nucleotide composition of mitochondrial genomes in parasitic lice from Amblycera.</title>
        <authorList>
            <person name="Sweet A.D."/>
            <person name="Johnson K.P."/>
            <person name="Cao Y."/>
            <person name="de Moya R.S."/>
            <person name="Skinner R.K."/>
            <person name="Tan M."/>
            <person name="Virrueta-Herrera S."/>
            <person name="Cameron S.L."/>
        </authorList>
    </citation>
    <scope>NUCLEOTIDE SEQUENCE</scope>
    <source>
        <strain evidence="22">Mysp</strain>
    </source>
</reference>
<evidence type="ECO:0000256" key="16">
    <source>
        <dbReference type="ARBA" id="ARBA00023136"/>
    </source>
</evidence>
<feature type="transmembrane region" description="Helical" evidence="19">
    <location>
        <begin position="24"/>
        <end position="46"/>
    </location>
</feature>
<dbReference type="PANTHER" id="PTHR22888">
    <property type="entry name" value="CYTOCHROME C OXIDASE, SUBUNIT II"/>
    <property type="match status" value="1"/>
</dbReference>
<evidence type="ECO:0000256" key="7">
    <source>
        <dbReference type="ARBA" id="ARBA00022692"/>
    </source>
</evidence>
<evidence type="ECO:0000256" key="8">
    <source>
        <dbReference type="ARBA" id="ARBA00022723"/>
    </source>
</evidence>
<dbReference type="GO" id="GO:0042773">
    <property type="term" value="P:ATP synthesis coupled electron transport"/>
    <property type="evidence" value="ECO:0007669"/>
    <property type="project" value="TreeGrafter"/>
</dbReference>
<dbReference type="EMBL" id="MW199173">
    <property type="protein sequence ID" value="QPN54275.1"/>
    <property type="molecule type" value="Genomic_DNA"/>
</dbReference>
<evidence type="ECO:0000313" key="22">
    <source>
        <dbReference type="EMBL" id="QPN54275.1"/>
    </source>
</evidence>
<comment type="catalytic activity">
    <reaction evidence="17">
        <text>4 Fe(II)-[cytochrome c] + O2 + 8 H(+)(in) = 4 Fe(III)-[cytochrome c] + 2 H2O + 4 H(+)(out)</text>
        <dbReference type="Rhea" id="RHEA:11436"/>
        <dbReference type="Rhea" id="RHEA-COMP:10350"/>
        <dbReference type="Rhea" id="RHEA-COMP:14399"/>
        <dbReference type="ChEBI" id="CHEBI:15377"/>
        <dbReference type="ChEBI" id="CHEBI:15378"/>
        <dbReference type="ChEBI" id="CHEBI:15379"/>
        <dbReference type="ChEBI" id="CHEBI:29033"/>
        <dbReference type="ChEBI" id="CHEBI:29034"/>
        <dbReference type="EC" id="7.1.1.9"/>
    </reaction>
    <physiologicalReaction direction="left-to-right" evidence="17">
        <dbReference type="Rhea" id="RHEA:11437"/>
    </physiologicalReaction>
</comment>
<keyword evidence="13 19" id="KW-1133">Transmembrane helix</keyword>
<geneLocation type="mitochondrion" evidence="22"/>
<dbReference type="GO" id="GO:0005507">
    <property type="term" value="F:copper ion binding"/>
    <property type="evidence" value="ECO:0007669"/>
    <property type="project" value="InterPro"/>
</dbReference>
<keyword evidence="16 18" id="KW-0472">Membrane</keyword>
<evidence type="ECO:0000256" key="11">
    <source>
        <dbReference type="ARBA" id="ARBA00022967"/>
    </source>
</evidence>
<dbReference type="Gene3D" id="1.10.287.90">
    <property type="match status" value="1"/>
</dbReference>
<comment type="function">
    <text evidence="18">Component of the cytochrome c oxidase, the last enzyme in the mitochondrial electron transport chain which drives oxidative phosphorylation. The respiratory chain contains 3 multisubunit complexes succinate dehydrogenase (complex II, CII), ubiquinol-cytochrome c oxidoreductase (cytochrome b-c1 complex, complex III, CIII) and cytochrome c oxidase (complex IV, CIV), that cooperate to transfer electrons derived from NADH and succinate to molecular oxygen, creating an electrochemical gradient over the inner membrane that drives transmembrane transport and the ATP synthase. Cytochrome c oxidase is the component of the respiratory chain that catalyzes the reduction of oxygen to water. Electrons originating from reduced cytochrome c in the intermembrane space (IMS) are transferred via the dinuclear copper A center (CU(A)) of subunit 2 and heme A of subunit 1 to the active site in subunit 1, a binuclear center (BNC) formed by heme A3 and copper B (CU(B)). The BNC reduces molecular oxygen to 2 water molecules using 4 electrons from cytochrome c in the IMS and 4 protons from the mitochondrial matrix.</text>
</comment>
<dbReference type="InterPro" id="IPR034210">
    <property type="entry name" value="CcO_II_C"/>
</dbReference>
<dbReference type="PROSITE" id="PS00078">
    <property type="entry name" value="COX2"/>
    <property type="match status" value="1"/>
</dbReference>
<dbReference type="AlphaFoldDB" id="A0A7T1HF16"/>
<evidence type="ECO:0000256" key="6">
    <source>
        <dbReference type="ARBA" id="ARBA00022660"/>
    </source>
</evidence>
<evidence type="ECO:0000256" key="13">
    <source>
        <dbReference type="ARBA" id="ARBA00022989"/>
    </source>
</evidence>
<dbReference type="PROSITE" id="PS50857">
    <property type="entry name" value="COX2_CUA"/>
    <property type="match status" value="1"/>
</dbReference>
<evidence type="ECO:0000256" key="3">
    <source>
        <dbReference type="ARBA" id="ARBA00011164"/>
    </source>
</evidence>
<dbReference type="PANTHER" id="PTHR22888:SF9">
    <property type="entry name" value="CYTOCHROME C OXIDASE SUBUNIT 2"/>
    <property type="match status" value="1"/>
</dbReference>
<keyword evidence="7 18" id="KW-0812">Transmembrane</keyword>
<dbReference type="InterPro" id="IPR045187">
    <property type="entry name" value="CcO_II"/>
</dbReference>
<evidence type="ECO:0000256" key="10">
    <source>
        <dbReference type="ARBA" id="ARBA00022842"/>
    </source>
</evidence>
<dbReference type="InterPro" id="IPR008972">
    <property type="entry name" value="Cupredoxin"/>
</dbReference>
<dbReference type="PROSITE" id="PS50999">
    <property type="entry name" value="COX2_TM"/>
    <property type="match status" value="1"/>
</dbReference>
<dbReference type="SUPFAM" id="SSF81464">
    <property type="entry name" value="Cytochrome c oxidase subunit II-like, transmembrane region"/>
    <property type="match status" value="1"/>
</dbReference>
<dbReference type="FunFam" id="2.60.40.420:FF:000001">
    <property type="entry name" value="Cytochrome c oxidase subunit 2"/>
    <property type="match status" value="1"/>
</dbReference>
<keyword evidence="10" id="KW-0460">Magnesium</keyword>
<evidence type="ECO:0000256" key="19">
    <source>
        <dbReference type="SAM" id="Phobius"/>
    </source>
</evidence>
<keyword evidence="9 18" id="KW-0999">Mitochondrion inner membrane</keyword>
<evidence type="ECO:0000256" key="18">
    <source>
        <dbReference type="RuleBase" id="RU000457"/>
    </source>
</evidence>
<dbReference type="Pfam" id="PF00116">
    <property type="entry name" value="COX2"/>
    <property type="match status" value="1"/>
</dbReference>
<name>A0A7T1HF16_9NEOP</name>
<dbReference type="InterPro" id="IPR011759">
    <property type="entry name" value="Cyt_c_oxidase_su2_TM_dom"/>
</dbReference>
<dbReference type="GO" id="GO:0004129">
    <property type="term" value="F:cytochrome-c oxidase activity"/>
    <property type="evidence" value="ECO:0007669"/>
    <property type="project" value="UniProtKB-EC"/>
</dbReference>
<feature type="domain" description="Cytochrome oxidase subunit II transmembrane region profile" evidence="21">
    <location>
        <begin position="1"/>
        <end position="86"/>
    </location>
</feature>
<comment type="cofactor">
    <cofactor evidence="18">
        <name>Cu cation</name>
        <dbReference type="ChEBI" id="CHEBI:23378"/>
    </cofactor>
    <text evidence="18">Binds a copper A center.</text>
</comment>
<keyword evidence="14 18" id="KW-0186">Copper</keyword>